<dbReference type="EMBL" id="FOHB01000005">
    <property type="protein sequence ID" value="SES32922.1"/>
    <property type="molecule type" value="Genomic_DNA"/>
</dbReference>
<proteinExistence type="inferred from homology"/>
<dbReference type="InterPro" id="IPR022399">
    <property type="entry name" value="TadA-like_ATPase"/>
</dbReference>
<dbReference type="CDD" id="cd01130">
    <property type="entry name" value="VirB11-like_ATPase"/>
    <property type="match status" value="1"/>
</dbReference>
<dbReference type="GO" id="GO:0016887">
    <property type="term" value="F:ATP hydrolysis activity"/>
    <property type="evidence" value="ECO:0007669"/>
    <property type="project" value="InterPro"/>
</dbReference>
<dbReference type="RefSeq" id="WP_091759396.1">
    <property type="nucleotide sequence ID" value="NZ_FOHB01000005.1"/>
</dbReference>
<comment type="similarity">
    <text evidence="1">Belongs to the GSP E family.</text>
</comment>
<evidence type="ECO:0000259" key="2">
    <source>
        <dbReference type="Pfam" id="PF00437"/>
    </source>
</evidence>
<dbReference type="OrthoDB" id="9810761at2"/>
<feature type="domain" description="Bacterial type II secretion system protein E" evidence="2">
    <location>
        <begin position="52"/>
        <end position="328"/>
    </location>
</feature>
<dbReference type="InterPro" id="IPR001482">
    <property type="entry name" value="T2SS/T4SS_dom"/>
</dbReference>
<dbReference type="Pfam" id="PF00437">
    <property type="entry name" value="T2SSE"/>
    <property type="match status" value="1"/>
</dbReference>
<dbReference type="InterPro" id="IPR027417">
    <property type="entry name" value="P-loop_NTPase"/>
</dbReference>
<dbReference type="NCBIfam" id="TIGR03819">
    <property type="entry name" value="heli_sec_ATPase"/>
    <property type="match status" value="1"/>
</dbReference>
<name>A0A1H9WG58_9MICO</name>
<evidence type="ECO:0000313" key="3">
    <source>
        <dbReference type="EMBL" id="SES32922.1"/>
    </source>
</evidence>
<dbReference type="Proteomes" id="UP000199019">
    <property type="component" value="Unassembled WGS sequence"/>
</dbReference>
<reference evidence="4" key="1">
    <citation type="submission" date="2016-10" db="EMBL/GenBank/DDBJ databases">
        <authorList>
            <person name="Varghese N."/>
            <person name="Submissions S."/>
        </authorList>
    </citation>
    <scope>NUCLEOTIDE SEQUENCE [LARGE SCALE GENOMIC DNA]</scope>
    <source>
        <strain evidence="4">CGMCC 1.6963</strain>
    </source>
</reference>
<evidence type="ECO:0000256" key="1">
    <source>
        <dbReference type="ARBA" id="ARBA00006611"/>
    </source>
</evidence>
<dbReference type="PANTHER" id="PTHR30486">
    <property type="entry name" value="TWITCHING MOTILITY PROTEIN PILT"/>
    <property type="match status" value="1"/>
</dbReference>
<dbReference type="Gene3D" id="3.30.450.90">
    <property type="match status" value="1"/>
</dbReference>
<protein>
    <submittedName>
        <fullName evidence="3">Pilus assembly protein CpaF</fullName>
    </submittedName>
</protein>
<dbReference type="InterPro" id="IPR050921">
    <property type="entry name" value="T4SS_GSP_E_ATPase"/>
</dbReference>
<accession>A0A1H9WG58</accession>
<sequence>MSPLDAGIREAIRRGRAPAPEELDELVAADTVRLGTVGAGEVRAALGAALLGAGPLEPYLGDPLVTDVLVNGDGSIWLDRGDGLEAAAGEPLGADAARLLAVRLAGQAGRRLDESQPWVDGLLPGGVRLHAVLPPLVDGGAHLSLRVPRRSLSRLDDLQVAGMFDAGTGDLLRRLVERRVSFLVTGGTGSGKTTLLGALLAEVPGDERVVLVEDVRELSVAHPHVVRLQSRSANVEGAGEVTLVDLVRQALRMRPDRLVVGEVRGAEVRELLAALNTGHDGGGGTVHANSPADVVPRFEALGALAGLGRAAVHAQLVSAVQAVVHLRRSRGGRHMASLSVLHRGGGLEERDGGSVAGVGAGGGAGLGGGVGVSVALECPPTPGGTAGKGPGWPRLAELLGVPR</sequence>
<gene>
    <name evidence="3" type="ORF">SAMN05216199_2886</name>
</gene>
<keyword evidence="4" id="KW-1185">Reference proteome</keyword>
<dbReference type="Gene3D" id="3.40.50.300">
    <property type="entry name" value="P-loop containing nucleotide triphosphate hydrolases"/>
    <property type="match status" value="1"/>
</dbReference>
<dbReference type="PANTHER" id="PTHR30486:SF6">
    <property type="entry name" value="TYPE IV PILUS RETRACTATION ATPASE PILT"/>
    <property type="match status" value="1"/>
</dbReference>
<evidence type="ECO:0000313" key="4">
    <source>
        <dbReference type="Proteomes" id="UP000199019"/>
    </source>
</evidence>
<dbReference type="STRING" id="587636.SAMN05216199_2886"/>
<dbReference type="AlphaFoldDB" id="A0A1H9WG58"/>
<dbReference type="SUPFAM" id="SSF52540">
    <property type="entry name" value="P-loop containing nucleoside triphosphate hydrolases"/>
    <property type="match status" value="1"/>
</dbReference>
<organism evidence="3 4">
    <name type="scientific">Pedococcus cremeus</name>
    <dbReference type="NCBI Taxonomy" id="587636"/>
    <lineage>
        <taxon>Bacteria</taxon>
        <taxon>Bacillati</taxon>
        <taxon>Actinomycetota</taxon>
        <taxon>Actinomycetes</taxon>
        <taxon>Micrococcales</taxon>
        <taxon>Intrasporangiaceae</taxon>
        <taxon>Pedococcus</taxon>
    </lineage>
</organism>